<evidence type="ECO:0000256" key="8">
    <source>
        <dbReference type="ARBA" id="ARBA00022753"/>
    </source>
</evidence>
<dbReference type="GO" id="GO:0032968">
    <property type="term" value="P:positive regulation of transcription elongation by RNA polymerase II"/>
    <property type="evidence" value="ECO:0007669"/>
    <property type="project" value="EnsemblFungi"/>
</dbReference>
<dbReference type="EMBL" id="HE978323">
    <property type="protein sequence ID" value="CCK72331.1"/>
    <property type="molecule type" value="Genomic_DNA"/>
</dbReference>
<evidence type="ECO:0000256" key="12">
    <source>
        <dbReference type="ARBA" id="ARBA00037864"/>
    </source>
</evidence>
<dbReference type="OrthoDB" id="242910at2759"/>
<keyword evidence="11" id="KW-0072">Autophagy</keyword>
<dbReference type="GO" id="GO:0005524">
    <property type="term" value="F:ATP binding"/>
    <property type="evidence" value="ECO:0007669"/>
    <property type="project" value="UniProtKB-KW"/>
</dbReference>
<keyword evidence="8" id="KW-0967">Endosome</keyword>
<reference evidence="17" key="2">
    <citation type="submission" date="2012-08" db="EMBL/GenBank/DDBJ databases">
        <title>Genome sequence of Kazachstania naganishii.</title>
        <authorList>
            <person name="Gordon J.L."/>
            <person name="Armisen D."/>
            <person name="Proux-Wera E."/>
            <person name="OhEigeartaigh S.S."/>
            <person name="Byrne K.P."/>
            <person name="Wolfe K.H."/>
        </authorList>
    </citation>
    <scope>NUCLEOTIDE SEQUENCE [LARGE SCALE GENOMIC DNA]</scope>
    <source>
        <strain evidence="17">ATCC MYA-139 / BCRC 22969 / CBS 8797 / CCRC 22969 / KCTC 17520 / NBRC 10181 / NCYC 3082</strain>
    </source>
</reference>
<dbReference type="InterPro" id="IPR011009">
    <property type="entry name" value="Kinase-like_dom_sf"/>
</dbReference>
<evidence type="ECO:0000256" key="1">
    <source>
        <dbReference type="ARBA" id="ARBA00004455"/>
    </source>
</evidence>
<dbReference type="GO" id="GO:0045053">
    <property type="term" value="P:protein retention in Golgi apparatus"/>
    <property type="evidence" value="ECO:0007669"/>
    <property type="project" value="EnsemblFungi"/>
</dbReference>
<evidence type="ECO:0000256" key="4">
    <source>
        <dbReference type="ARBA" id="ARBA00022574"/>
    </source>
</evidence>
<dbReference type="GO" id="GO:0000011">
    <property type="term" value="P:vacuole inheritance"/>
    <property type="evidence" value="ECO:0007669"/>
    <property type="project" value="EnsemblFungi"/>
</dbReference>
<evidence type="ECO:0000313" key="16">
    <source>
        <dbReference type="EMBL" id="CCK72331.1"/>
    </source>
</evidence>
<dbReference type="GO" id="GO:0000425">
    <property type="term" value="P:pexophagy"/>
    <property type="evidence" value="ECO:0007669"/>
    <property type="project" value="EnsemblFungi"/>
</dbReference>
<evidence type="ECO:0000256" key="10">
    <source>
        <dbReference type="ARBA" id="ARBA00022840"/>
    </source>
</evidence>
<dbReference type="InterPro" id="IPR016024">
    <property type="entry name" value="ARM-type_fold"/>
</dbReference>
<evidence type="ECO:0000256" key="6">
    <source>
        <dbReference type="ARBA" id="ARBA00022737"/>
    </source>
</evidence>
<comment type="catalytic activity">
    <reaction evidence="13">
        <text>L-threonyl-[protein] + ATP = O-phospho-L-threonyl-[protein] + ADP + H(+)</text>
        <dbReference type="Rhea" id="RHEA:46608"/>
        <dbReference type="Rhea" id="RHEA-COMP:11060"/>
        <dbReference type="Rhea" id="RHEA-COMP:11605"/>
        <dbReference type="ChEBI" id="CHEBI:15378"/>
        <dbReference type="ChEBI" id="CHEBI:30013"/>
        <dbReference type="ChEBI" id="CHEBI:30616"/>
        <dbReference type="ChEBI" id="CHEBI:61977"/>
        <dbReference type="ChEBI" id="CHEBI:456216"/>
        <dbReference type="EC" id="2.7.11.1"/>
    </reaction>
    <physiologicalReaction direction="left-to-right" evidence="13">
        <dbReference type="Rhea" id="RHEA:46609"/>
    </physiologicalReaction>
</comment>
<dbReference type="GO" id="GO:0051365">
    <property type="term" value="P:cellular response to potassium ion starvation"/>
    <property type="evidence" value="ECO:0007669"/>
    <property type="project" value="EnsemblFungi"/>
</dbReference>
<feature type="domain" description="Protein kinase" evidence="15">
    <location>
        <begin position="27"/>
        <end position="304"/>
    </location>
</feature>
<dbReference type="SMART" id="SM00320">
    <property type="entry name" value="WD40"/>
    <property type="match status" value="2"/>
</dbReference>
<keyword evidence="5" id="KW-0808">Transferase</keyword>
<dbReference type="Pfam" id="PF22956">
    <property type="entry name" value="VPS15-like_hel"/>
    <property type="match status" value="1"/>
</dbReference>
<evidence type="ECO:0000256" key="3">
    <source>
        <dbReference type="ARBA" id="ARBA00022527"/>
    </source>
</evidence>
<dbReference type="Gene3D" id="2.130.10.10">
    <property type="entry name" value="YVTN repeat-like/Quinoprotein amine dehydrogenase"/>
    <property type="match status" value="1"/>
</dbReference>
<dbReference type="FunFam" id="1.10.510.10:FF:000497">
    <property type="entry name" value="Phosphoinositide 3-kinase regulatory subunit"/>
    <property type="match status" value="1"/>
</dbReference>
<dbReference type="Gene3D" id="1.10.510.10">
    <property type="entry name" value="Transferase(Phosphotransferase) domain 1"/>
    <property type="match status" value="1"/>
</dbReference>
<dbReference type="SMART" id="SM00220">
    <property type="entry name" value="S_TKc"/>
    <property type="match status" value="1"/>
</dbReference>
<evidence type="ECO:0000259" key="15">
    <source>
        <dbReference type="PROSITE" id="PS50011"/>
    </source>
</evidence>
<dbReference type="InterPro" id="IPR036322">
    <property type="entry name" value="WD40_repeat_dom_sf"/>
</dbReference>
<dbReference type="Pfam" id="PF00069">
    <property type="entry name" value="Pkinase"/>
    <property type="match status" value="1"/>
</dbReference>
<organism evidence="16 17">
    <name type="scientific">Huiozyma naganishii (strain ATCC MYA-139 / BCRC 22969 / CBS 8797 / KCTC 17520 / NBRC 10181 / NCYC 3082 / Yp74L-3)</name>
    <name type="common">Yeast</name>
    <name type="synonym">Kazachstania naganishii</name>
    <dbReference type="NCBI Taxonomy" id="1071383"/>
    <lineage>
        <taxon>Eukaryota</taxon>
        <taxon>Fungi</taxon>
        <taxon>Dikarya</taxon>
        <taxon>Ascomycota</taxon>
        <taxon>Saccharomycotina</taxon>
        <taxon>Saccharomycetes</taxon>
        <taxon>Saccharomycetales</taxon>
        <taxon>Saccharomycetaceae</taxon>
        <taxon>Huiozyma</taxon>
    </lineage>
</organism>
<dbReference type="PANTHER" id="PTHR17583:SF0">
    <property type="entry name" value="PHOSPHOINOSITIDE 3-KINASE REGULATORY SUBUNIT 4"/>
    <property type="match status" value="1"/>
</dbReference>
<dbReference type="InterPro" id="IPR011989">
    <property type="entry name" value="ARM-like"/>
</dbReference>
<keyword evidence="10" id="KW-0067">ATP-binding</keyword>
<reference evidence="16 17" key="1">
    <citation type="journal article" date="2011" name="Proc. Natl. Acad. Sci. U.S.A.">
        <title>Evolutionary erosion of yeast sex chromosomes by mating-type switching accidents.</title>
        <authorList>
            <person name="Gordon J.L."/>
            <person name="Armisen D."/>
            <person name="Proux-Wera E."/>
            <person name="Oheigeartaigh S.S."/>
            <person name="Byrne K.P."/>
            <person name="Wolfe K.H."/>
        </authorList>
    </citation>
    <scope>NUCLEOTIDE SEQUENCE [LARGE SCALE GENOMIC DNA]</scope>
    <source>
        <strain evidence="17">ATCC MYA-139 / BCRC 22969 / CBS 8797 / CCRC 22969 / KCTC 17520 / NBRC 10181 / NCYC 3082</strain>
    </source>
</reference>
<evidence type="ECO:0000256" key="5">
    <source>
        <dbReference type="ARBA" id="ARBA00022679"/>
    </source>
</evidence>
<keyword evidence="3" id="KW-0723">Serine/threonine-protein kinase</keyword>
<protein>
    <recommendedName>
        <fullName evidence="2">non-specific serine/threonine protein kinase</fullName>
        <ecNumber evidence="2">2.7.11.1</ecNumber>
    </recommendedName>
</protein>
<keyword evidence="6" id="KW-0677">Repeat</keyword>
<dbReference type="GO" id="GO:0034272">
    <property type="term" value="C:phosphatidylinositol 3-kinase complex, class III, type II"/>
    <property type="evidence" value="ECO:0007669"/>
    <property type="project" value="EnsemblFungi"/>
</dbReference>
<dbReference type="InterPro" id="IPR001680">
    <property type="entry name" value="WD40_rpt"/>
</dbReference>
<dbReference type="InterPro" id="IPR045162">
    <property type="entry name" value="Vps15-like"/>
</dbReference>
<dbReference type="PANTHER" id="PTHR17583">
    <property type="entry name" value="PHOSPHOINOSITIDE 3-KINASE REGULATORY SUBUNIT 4"/>
    <property type="match status" value="1"/>
</dbReference>
<evidence type="ECO:0000256" key="13">
    <source>
        <dbReference type="ARBA" id="ARBA00048659"/>
    </source>
</evidence>
<dbReference type="GO" id="GO:0004674">
    <property type="term" value="F:protein serine/threonine kinase activity"/>
    <property type="evidence" value="ECO:0007669"/>
    <property type="project" value="UniProtKB-KW"/>
</dbReference>
<dbReference type="InterPro" id="IPR015943">
    <property type="entry name" value="WD40/YVTN_repeat-like_dom_sf"/>
</dbReference>
<dbReference type="GO" id="GO:0006623">
    <property type="term" value="P:protein targeting to vacuole"/>
    <property type="evidence" value="ECO:0007669"/>
    <property type="project" value="EnsemblFungi"/>
</dbReference>
<dbReference type="GO" id="GO:0120095">
    <property type="term" value="C:vacuole-isolation membrane contact site"/>
    <property type="evidence" value="ECO:0007669"/>
    <property type="project" value="EnsemblFungi"/>
</dbReference>
<dbReference type="InterPro" id="IPR055231">
    <property type="entry name" value="2AA_helical"/>
</dbReference>
<keyword evidence="4" id="KW-0853">WD repeat</keyword>
<dbReference type="OMA" id="YNLLCSW"/>
<sequence length="1443" mass="163450">MGAKLSLLAQTAPSIGIFSYVDVLNEIHYVSQLNSSKFLKTCKGIDPNGPVVIKVFIKPQENYTVSAELDKIRKESLLLSQLPSVLNFSKIIETSRAAYLVRQYMRDNLYDRISSRPYLHQVEKLFIAFQILTALQEIHKLDVTHGDLKLENILPNTWNWISIADFSSCYKPVYLPEDNPGEFTFYFDTSKRRCCYLAPERFSSQRATSEKEYSVTKEMDIFSAGCCIAELFNDGIGLFNLSDIFKYKNGELDADALLCDLFPEQEPLRQLILDMIDLDPNNRLACSQLLSKYRGSLFPNHFYTFTYEFLKNLAILSTNVAGTGNIVFNKTLEDMSSVTDECVDKFYVDFEKICTSLEFPLTKLEQRGGKQYSFKLSHSKAYALQSFSKLQDITTIREECALLFTSYLSHAIRNTLSSNTRLKCLELLTIFSQYVSDENKLDRIIPFVVMNFDHIDDENVQSLSVQCLCQILSLVEAVSPLNENIFVDYLMPRLKRLLQSSEEKSYVRVVFANCLGDLVTTACKFQELSFASKEIQQKIPSSADQLAQGLAVMEITNHYTRKLLQQVEDLTIRLLTSNDVWVKVALLRNILPLCNFFGKEMTNDVILSHLITYFNDRDFFLRMTLVDVIPGIAILLGPIALEQYILPLLIQTLTDSEEWVIVTVLQAVEDLAKIGILSKRILYDTVANVAPLLLHPNHSIHQFSLRIVFEITQQMSDAEIYCGLYPIIRPFFGFDIDFDLETLIETCKQPVSRIIYNLLCSWSLRASNSLFWQQVPNEHIDSFGNNAISFVTKDYIPRNYGLVNGKDKFNKKEMILLKNSKDIVESFDKKQIPLTIEDKLWIDKFKTIGLRDSDLWKLEVLREYVTRSTKSSGHKTSKPLFNNSSVRRNYEITTELSNVMPRNVFFDIEFYGDEILNGVETESTQSVEEESRFKANLSKRLLTRERLGSIVDMHGSLVLKSANATGFATQDTQNVNVRSKSTITPSETSKSKSLRSLDSSKRYLVKNSYEGKEKTVLQFLNKFEISPSLRDLKEFGFITFAETELNTLRDIKGMLIASLVGDKKIPVISLNISLKDKPYLVGGSIQGDICIWDMEHVVKGRRLKFSSTYECNATITHMELIPGFDTLAVSTKNGKMVFLRILHKDRKDGKRSYSFERIRELDLNKKSANATTIDEYIVNFKTFNNEDRSHLVGLTKSGLIIIIDICSMSILRYIDNPVTHGAVSCFDVDTDNDTLIVGTVKGIIDVWDLRFKVLVESFTFGDSTPIKSIITRRSYHDNTVVITGGSSAALCTVWDYSKLQCKMAIVLSDEQPSISAFVANVNNLESSGINLKMKQDVNNQEISSIAVKGSSIVISKLETSDLIICDMETHSNSKAIAGPNAAYYSFVPVQATAALSFILIKPMTRKPILTKQKNAVTLSVIGQLGQTPLVITSNVQGTINVFK</sequence>
<keyword evidence="7" id="KW-0547">Nucleotide-binding</keyword>
<dbReference type="GO" id="GO:0046854">
    <property type="term" value="P:phosphatidylinositol phosphate biosynthetic process"/>
    <property type="evidence" value="ECO:0007669"/>
    <property type="project" value="EnsemblFungi"/>
</dbReference>
<gene>
    <name evidence="16" type="primary">KNAG0J02520</name>
    <name evidence="16" type="ordered locus">KNAG_0J02520</name>
</gene>
<proteinExistence type="predicted"/>
<dbReference type="STRING" id="1071383.J7SAN6"/>
<evidence type="ECO:0000256" key="9">
    <source>
        <dbReference type="ARBA" id="ARBA00022777"/>
    </source>
</evidence>
<dbReference type="Proteomes" id="UP000006310">
    <property type="component" value="Chromosome 10"/>
</dbReference>
<dbReference type="GO" id="GO:0005794">
    <property type="term" value="C:Golgi apparatus"/>
    <property type="evidence" value="ECO:0007669"/>
    <property type="project" value="UniProtKB-SubCell"/>
</dbReference>
<dbReference type="GO" id="GO:0005770">
    <property type="term" value="C:late endosome"/>
    <property type="evidence" value="ECO:0007669"/>
    <property type="project" value="TreeGrafter"/>
</dbReference>
<dbReference type="RefSeq" id="XP_022466576.1">
    <property type="nucleotide sequence ID" value="XM_022610262.1"/>
</dbReference>
<evidence type="ECO:0000256" key="7">
    <source>
        <dbReference type="ARBA" id="ARBA00022741"/>
    </source>
</evidence>
<dbReference type="GO" id="GO:0045324">
    <property type="term" value="P:late endosome to vacuole transport"/>
    <property type="evidence" value="ECO:0007669"/>
    <property type="project" value="EnsemblFungi"/>
</dbReference>
<evidence type="ECO:0000256" key="11">
    <source>
        <dbReference type="ARBA" id="ARBA00023006"/>
    </source>
</evidence>
<dbReference type="GO" id="GO:0034271">
    <property type="term" value="C:phosphatidylinositol 3-kinase complex, class III, type I"/>
    <property type="evidence" value="ECO:0007669"/>
    <property type="project" value="EnsemblFungi"/>
</dbReference>
<dbReference type="eggNOG" id="KOG1240">
    <property type="taxonomic scope" value="Eukaryota"/>
</dbReference>
<name>J7SAN6_HUIN7</name>
<accession>J7SAN6</accession>
<evidence type="ECO:0000256" key="2">
    <source>
        <dbReference type="ARBA" id="ARBA00012513"/>
    </source>
</evidence>
<dbReference type="CDD" id="cd13980">
    <property type="entry name" value="STKc_Vps15"/>
    <property type="match status" value="1"/>
</dbReference>
<dbReference type="EC" id="2.7.11.1" evidence="2"/>
<dbReference type="GO" id="GO:0010008">
    <property type="term" value="C:endosome membrane"/>
    <property type="evidence" value="ECO:0007669"/>
    <property type="project" value="UniProtKB-SubCell"/>
</dbReference>
<keyword evidence="9" id="KW-0418">Kinase</keyword>
<evidence type="ECO:0000313" key="17">
    <source>
        <dbReference type="Proteomes" id="UP000006310"/>
    </source>
</evidence>
<dbReference type="SUPFAM" id="SSF48371">
    <property type="entry name" value="ARM repeat"/>
    <property type="match status" value="1"/>
</dbReference>
<dbReference type="Gene3D" id="1.25.10.10">
    <property type="entry name" value="Leucine-rich Repeat Variant"/>
    <property type="match status" value="2"/>
</dbReference>
<dbReference type="PROSITE" id="PS50011">
    <property type="entry name" value="PROTEIN_KINASE_DOM"/>
    <property type="match status" value="1"/>
</dbReference>
<dbReference type="GO" id="GO:0043130">
    <property type="term" value="F:ubiquitin binding"/>
    <property type="evidence" value="ECO:0007669"/>
    <property type="project" value="EnsemblFungi"/>
</dbReference>
<dbReference type="InterPro" id="IPR000719">
    <property type="entry name" value="Prot_kinase_dom"/>
</dbReference>
<dbReference type="GO" id="GO:0071561">
    <property type="term" value="C:nucleus-vacuole junction"/>
    <property type="evidence" value="ECO:0007669"/>
    <property type="project" value="EnsemblFungi"/>
</dbReference>
<comment type="catalytic activity">
    <reaction evidence="14">
        <text>L-seryl-[protein] + ATP = O-phospho-L-seryl-[protein] + ADP + H(+)</text>
        <dbReference type="Rhea" id="RHEA:17989"/>
        <dbReference type="Rhea" id="RHEA-COMP:9863"/>
        <dbReference type="Rhea" id="RHEA-COMP:11604"/>
        <dbReference type="ChEBI" id="CHEBI:15378"/>
        <dbReference type="ChEBI" id="CHEBI:29999"/>
        <dbReference type="ChEBI" id="CHEBI:30616"/>
        <dbReference type="ChEBI" id="CHEBI:83421"/>
        <dbReference type="ChEBI" id="CHEBI:456216"/>
        <dbReference type="EC" id="2.7.11.1"/>
    </reaction>
    <physiologicalReaction direction="left-to-right" evidence="14">
        <dbReference type="Rhea" id="RHEA:17990"/>
    </physiologicalReaction>
</comment>
<comment type="subcellular location">
    <subcellularLocation>
        <location evidence="1">Endosome membrane</location>
        <topology evidence="1">Lipid-anchor</topology>
    </subcellularLocation>
    <subcellularLocation>
        <location evidence="12">Golgi apparatus</location>
        <location evidence="12">trans-Golgi network membrane</location>
        <topology evidence="12">Lipid-anchor</topology>
    </subcellularLocation>
</comment>
<keyword evidence="17" id="KW-1185">Reference proteome</keyword>
<dbReference type="HOGENOM" id="CLU_001696_0_1_1"/>
<evidence type="ECO:0000256" key="14">
    <source>
        <dbReference type="ARBA" id="ARBA00048977"/>
    </source>
</evidence>
<dbReference type="GeneID" id="34528086"/>
<dbReference type="SUPFAM" id="SSF56112">
    <property type="entry name" value="Protein kinase-like (PK-like)"/>
    <property type="match status" value="1"/>
</dbReference>
<dbReference type="KEGG" id="kng:KNAG_0J02520"/>
<dbReference type="SUPFAM" id="SSF50978">
    <property type="entry name" value="WD40 repeat-like"/>
    <property type="match status" value="1"/>
</dbReference>